<dbReference type="GO" id="GO:0000287">
    <property type="term" value="F:magnesium ion binding"/>
    <property type="evidence" value="ECO:0007669"/>
    <property type="project" value="TreeGrafter"/>
</dbReference>
<dbReference type="PANTHER" id="PTHR46494">
    <property type="entry name" value="CORA FAMILY METAL ION TRANSPORTER (EUROFUNG)"/>
    <property type="match status" value="1"/>
</dbReference>
<dbReference type="GO" id="GO:0005886">
    <property type="term" value="C:plasma membrane"/>
    <property type="evidence" value="ECO:0007669"/>
    <property type="project" value="UniProtKB-SubCell"/>
</dbReference>
<keyword evidence="3" id="KW-1185">Reference proteome</keyword>
<comment type="subcellular location">
    <subcellularLocation>
        <location evidence="1">Cell membrane</location>
        <topology evidence="1">Multi-pass membrane protein</topology>
    </subcellularLocation>
</comment>
<evidence type="ECO:0000313" key="3">
    <source>
        <dbReference type="Proteomes" id="UP000717696"/>
    </source>
</evidence>
<dbReference type="Gene3D" id="3.30.460.20">
    <property type="entry name" value="CorA soluble domain-like"/>
    <property type="match status" value="1"/>
</dbReference>
<dbReference type="GO" id="GO:0015087">
    <property type="term" value="F:cobalt ion transmembrane transporter activity"/>
    <property type="evidence" value="ECO:0007669"/>
    <property type="project" value="TreeGrafter"/>
</dbReference>
<dbReference type="InterPro" id="IPR045861">
    <property type="entry name" value="CorA_cytoplasmic_dom"/>
</dbReference>
<reference evidence="2" key="1">
    <citation type="journal article" date="2021" name="Nat. Commun.">
        <title>Genetic determinants of endophytism in the Arabidopsis root mycobiome.</title>
        <authorList>
            <person name="Mesny F."/>
            <person name="Miyauchi S."/>
            <person name="Thiergart T."/>
            <person name="Pickel B."/>
            <person name="Atanasova L."/>
            <person name="Karlsson M."/>
            <person name="Huettel B."/>
            <person name="Barry K.W."/>
            <person name="Haridas S."/>
            <person name="Chen C."/>
            <person name="Bauer D."/>
            <person name="Andreopoulos W."/>
            <person name="Pangilinan J."/>
            <person name="LaButti K."/>
            <person name="Riley R."/>
            <person name="Lipzen A."/>
            <person name="Clum A."/>
            <person name="Drula E."/>
            <person name="Henrissat B."/>
            <person name="Kohler A."/>
            <person name="Grigoriev I.V."/>
            <person name="Martin F.M."/>
            <person name="Hacquard S."/>
        </authorList>
    </citation>
    <scope>NUCLEOTIDE SEQUENCE</scope>
    <source>
        <strain evidence="2">MPI-CAGE-AT-0021</strain>
    </source>
</reference>
<dbReference type="GO" id="GO:0050897">
    <property type="term" value="F:cobalt ion binding"/>
    <property type="evidence" value="ECO:0007669"/>
    <property type="project" value="TreeGrafter"/>
</dbReference>
<dbReference type="EMBL" id="JAGMUU010000003">
    <property type="protein sequence ID" value="KAH7157323.1"/>
    <property type="molecule type" value="Genomic_DNA"/>
</dbReference>
<name>A0A9P9JGP6_9HYPO</name>
<sequence>MAAEGSEPSVDMSKPDGGDKCMTKSCAQCQINIVNFSEDNIVIHELDNDGLIEFLKTSQPSWVKCQWVNVNRLSWNVIQALGQYKQLHGLVIDELMDTRNRTEAD</sequence>
<evidence type="ECO:0000256" key="1">
    <source>
        <dbReference type="ARBA" id="ARBA00004651"/>
    </source>
</evidence>
<protein>
    <submittedName>
        <fullName evidence="2">Uncharacterized protein</fullName>
    </submittedName>
</protein>
<dbReference type="Proteomes" id="UP000717696">
    <property type="component" value="Unassembled WGS sequence"/>
</dbReference>
<dbReference type="PANTHER" id="PTHR46494:SF1">
    <property type="entry name" value="CORA FAMILY METAL ION TRANSPORTER (EUROFUNG)"/>
    <property type="match status" value="1"/>
</dbReference>
<organism evidence="2 3">
    <name type="scientific">Dactylonectria estremocensis</name>
    <dbReference type="NCBI Taxonomy" id="1079267"/>
    <lineage>
        <taxon>Eukaryota</taxon>
        <taxon>Fungi</taxon>
        <taxon>Dikarya</taxon>
        <taxon>Ascomycota</taxon>
        <taxon>Pezizomycotina</taxon>
        <taxon>Sordariomycetes</taxon>
        <taxon>Hypocreomycetidae</taxon>
        <taxon>Hypocreales</taxon>
        <taxon>Nectriaceae</taxon>
        <taxon>Dactylonectria</taxon>
    </lineage>
</organism>
<proteinExistence type="predicted"/>
<dbReference type="OrthoDB" id="165352at2759"/>
<dbReference type="AlphaFoldDB" id="A0A9P9JGP6"/>
<gene>
    <name evidence="2" type="ORF">B0J13DRAFT_520066</name>
</gene>
<comment type="caution">
    <text evidence="2">The sequence shown here is derived from an EMBL/GenBank/DDBJ whole genome shotgun (WGS) entry which is preliminary data.</text>
</comment>
<accession>A0A9P9JGP6</accession>
<evidence type="ECO:0000313" key="2">
    <source>
        <dbReference type="EMBL" id="KAH7157323.1"/>
    </source>
</evidence>
<dbReference type="GO" id="GO:0015095">
    <property type="term" value="F:magnesium ion transmembrane transporter activity"/>
    <property type="evidence" value="ECO:0007669"/>
    <property type="project" value="TreeGrafter"/>
</dbReference>
<dbReference type="SUPFAM" id="SSF143865">
    <property type="entry name" value="CorA soluble domain-like"/>
    <property type="match status" value="1"/>
</dbReference>